<gene>
    <name evidence="1" type="ORF">ACAOBT_LOCUS33880</name>
</gene>
<name>A0A9P0Q9B6_ACAOB</name>
<evidence type="ECO:0000313" key="1">
    <source>
        <dbReference type="EMBL" id="CAH2014094.1"/>
    </source>
</evidence>
<dbReference type="AlphaFoldDB" id="A0A9P0Q9B6"/>
<proteinExistence type="predicted"/>
<reference evidence="1" key="1">
    <citation type="submission" date="2022-03" db="EMBL/GenBank/DDBJ databases">
        <authorList>
            <person name="Sayadi A."/>
        </authorList>
    </citation>
    <scope>NUCLEOTIDE SEQUENCE</scope>
</reference>
<comment type="caution">
    <text evidence="1">The sequence shown here is derived from an EMBL/GenBank/DDBJ whole genome shotgun (WGS) entry which is preliminary data.</text>
</comment>
<dbReference type="EMBL" id="CAKOFQ010008427">
    <property type="protein sequence ID" value="CAH2014094.1"/>
    <property type="molecule type" value="Genomic_DNA"/>
</dbReference>
<organism evidence="1 2">
    <name type="scientific">Acanthoscelides obtectus</name>
    <name type="common">Bean weevil</name>
    <name type="synonym">Bruchus obtectus</name>
    <dbReference type="NCBI Taxonomy" id="200917"/>
    <lineage>
        <taxon>Eukaryota</taxon>
        <taxon>Metazoa</taxon>
        <taxon>Ecdysozoa</taxon>
        <taxon>Arthropoda</taxon>
        <taxon>Hexapoda</taxon>
        <taxon>Insecta</taxon>
        <taxon>Pterygota</taxon>
        <taxon>Neoptera</taxon>
        <taxon>Endopterygota</taxon>
        <taxon>Coleoptera</taxon>
        <taxon>Polyphaga</taxon>
        <taxon>Cucujiformia</taxon>
        <taxon>Chrysomeloidea</taxon>
        <taxon>Chrysomelidae</taxon>
        <taxon>Bruchinae</taxon>
        <taxon>Bruchini</taxon>
        <taxon>Acanthoscelides</taxon>
    </lineage>
</organism>
<dbReference type="Proteomes" id="UP001152888">
    <property type="component" value="Unassembled WGS sequence"/>
</dbReference>
<protein>
    <submittedName>
        <fullName evidence="1">Uncharacterized protein</fullName>
    </submittedName>
</protein>
<evidence type="ECO:0000313" key="2">
    <source>
        <dbReference type="Proteomes" id="UP001152888"/>
    </source>
</evidence>
<accession>A0A9P0Q9B6</accession>
<sequence length="61" mass="6905">MGLGAAKNQIRNYLALLARVLPREEKPYFTAGTLVLTFSKKLGERVLKIRESDYRPEGDPL</sequence>
<keyword evidence="2" id="KW-1185">Reference proteome</keyword>